<evidence type="ECO:0000256" key="4">
    <source>
        <dbReference type="ARBA" id="ARBA00022737"/>
    </source>
</evidence>
<dbReference type="Proteomes" id="UP000275385">
    <property type="component" value="Unassembled WGS sequence"/>
</dbReference>
<reference evidence="9 10" key="1">
    <citation type="submission" date="2018-08" db="EMBL/GenBank/DDBJ databases">
        <title>Draft genome of the lignicolous fungus Coniochaeta pulveracea.</title>
        <authorList>
            <person name="Borstlap C.J."/>
            <person name="De Witt R.N."/>
            <person name="Botha A."/>
            <person name="Volschenk H."/>
        </authorList>
    </citation>
    <scope>NUCLEOTIDE SEQUENCE [LARGE SCALE GENOMIC DNA]</scope>
    <source>
        <strain evidence="9 10">CAB683</strain>
    </source>
</reference>
<dbReference type="InterPro" id="IPR015943">
    <property type="entry name" value="WD40/YVTN_repeat-like_dom_sf"/>
</dbReference>
<evidence type="ECO:0000256" key="7">
    <source>
        <dbReference type="PIRNR" id="PIRNR038093"/>
    </source>
</evidence>
<dbReference type="PANTHER" id="PTHR10709:SF2">
    <property type="entry name" value="ACTIN-RELATED PROTEIN 2_3 COMPLEX SUBUNIT"/>
    <property type="match status" value="1"/>
</dbReference>
<dbReference type="FunFam" id="2.130.10.10:FF:000220">
    <property type="entry name" value="Actin-related protein 2/3 complex subunit"/>
    <property type="match status" value="1"/>
</dbReference>
<dbReference type="InterPro" id="IPR036322">
    <property type="entry name" value="WD40_repeat_dom_sf"/>
</dbReference>
<dbReference type="PROSITE" id="PS50294">
    <property type="entry name" value="WD_REPEATS_REGION"/>
    <property type="match status" value="1"/>
</dbReference>
<dbReference type="SUPFAM" id="SSF50978">
    <property type="entry name" value="WD40 repeat-like"/>
    <property type="match status" value="1"/>
</dbReference>
<protein>
    <recommendedName>
        <fullName evidence="7">Actin-related protein 2/3 complex subunit</fullName>
    </recommendedName>
</protein>
<evidence type="ECO:0000256" key="8">
    <source>
        <dbReference type="PROSITE-ProRule" id="PRU00221"/>
    </source>
</evidence>
<dbReference type="PIRSF" id="PIRSF038093">
    <property type="entry name" value="ARP2/3_su1"/>
    <property type="match status" value="1"/>
</dbReference>
<keyword evidence="4" id="KW-0677">Repeat</keyword>
<comment type="similarity">
    <text evidence="1 7">Belongs to the WD repeat ARPC1 family.</text>
</comment>
<comment type="function">
    <text evidence="7">Functions as component of the Arp2/3 complex which is involved in regulation of actin polymerization and together with an activating nucleation-promoting factor (NPF) mediates the formation of branched actin networks.</text>
</comment>
<dbReference type="GO" id="GO:0030479">
    <property type="term" value="C:actin cortical patch"/>
    <property type="evidence" value="ECO:0007669"/>
    <property type="project" value="UniProtKB-SubCell"/>
</dbReference>
<feature type="repeat" description="WD" evidence="8">
    <location>
        <begin position="50"/>
        <end position="82"/>
    </location>
</feature>
<comment type="caution">
    <text evidence="9">The sequence shown here is derived from an EMBL/GenBank/DDBJ whole genome shotgun (WGS) entry which is preliminary data.</text>
</comment>
<proteinExistence type="inferred from homology"/>
<organism evidence="9 10">
    <name type="scientific">Coniochaeta pulveracea</name>
    <dbReference type="NCBI Taxonomy" id="177199"/>
    <lineage>
        <taxon>Eukaryota</taxon>
        <taxon>Fungi</taxon>
        <taxon>Dikarya</taxon>
        <taxon>Ascomycota</taxon>
        <taxon>Pezizomycotina</taxon>
        <taxon>Sordariomycetes</taxon>
        <taxon>Sordariomycetidae</taxon>
        <taxon>Coniochaetales</taxon>
        <taxon>Coniochaetaceae</taxon>
        <taxon>Coniochaeta</taxon>
    </lineage>
</organism>
<dbReference type="EMBL" id="QVQW01000058">
    <property type="protein sequence ID" value="RKU42319.1"/>
    <property type="molecule type" value="Genomic_DNA"/>
</dbReference>
<dbReference type="InterPro" id="IPR017383">
    <property type="entry name" value="ARPC1"/>
</dbReference>
<dbReference type="STRING" id="177199.A0A420Y378"/>
<dbReference type="GO" id="GO:0034314">
    <property type="term" value="P:Arp2/3 complex-mediated actin nucleation"/>
    <property type="evidence" value="ECO:0007669"/>
    <property type="project" value="UniProtKB-UniRule"/>
</dbReference>
<evidence type="ECO:0000256" key="6">
    <source>
        <dbReference type="ARBA" id="ARBA00023212"/>
    </source>
</evidence>
<dbReference type="PROSITE" id="PS50082">
    <property type="entry name" value="WD_REPEATS_2"/>
    <property type="match status" value="1"/>
</dbReference>
<evidence type="ECO:0000313" key="9">
    <source>
        <dbReference type="EMBL" id="RKU42319.1"/>
    </source>
</evidence>
<keyword evidence="5 7" id="KW-0009">Actin-binding</keyword>
<dbReference type="InterPro" id="IPR001680">
    <property type="entry name" value="WD40_rpt"/>
</dbReference>
<dbReference type="GO" id="GO:0051015">
    <property type="term" value="F:actin filament binding"/>
    <property type="evidence" value="ECO:0007669"/>
    <property type="project" value="TreeGrafter"/>
</dbReference>
<dbReference type="PANTHER" id="PTHR10709">
    <property type="entry name" value="ACTIN-RELATED PROTEIN 2/3 COMPLEX SUBUNIT 1"/>
    <property type="match status" value="1"/>
</dbReference>
<dbReference type="AlphaFoldDB" id="A0A420Y378"/>
<evidence type="ECO:0000256" key="3">
    <source>
        <dbReference type="ARBA" id="ARBA00022574"/>
    </source>
</evidence>
<name>A0A420Y378_9PEZI</name>
<dbReference type="Gene3D" id="2.130.10.10">
    <property type="entry name" value="YVTN repeat-like/Quinoprotein amine dehydrogenase"/>
    <property type="match status" value="1"/>
</dbReference>
<gene>
    <name evidence="9" type="ORF">DL546_004011</name>
</gene>
<accession>A0A420Y378</accession>
<sequence>MAAPEVHHLFHHPIADHSFSQDRKTLAIARENNVELYGRVGNAFKLKQELKSHDKLVTSVDIAPNSGRIVSCSQDRNAFVWEPTPEGYQPTLVLLRINRAATFVRWAPSENKFAVGSGDRAIAVCYFEDENNWWVSKHLKKPFRSTVTTVSWHPNSVLLAAGSTDAHARVLSSFIKNVDARPEPGVWGERLPFNTVCGEYLNNSAGWVHSVAFSPSGDALAFAAHDSSITVVYPNGPDQPPKAIVSVNTQLLPFMSLIWNGEAEIIAAGYDCEAFRFKGGPQGWQLAGTLESKGRPGLGDAREESALNMFRQMDLKGKVKDDTQLKTVHQNTINTVRAYETSGDSVTKFSTSGVDGRVVIWHT</sequence>
<keyword evidence="10" id="KW-1185">Reference proteome</keyword>
<evidence type="ECO:0000256" key="2">
    <source>
        <dbReference type="ARBA" id="ARBA00022490"/>
    </source>
</evidence>
<dbReference type="OrthoDB" id="406844at2759"/>
<keyword evidence="6 7" id="KW-0206">Cytoskeleton</keyword>
<evidence type="ECO:0000313" key="10">
    <source>
        <dbReference type="Proteomes" id="UP000275385"/>
    </source>
</evidence>
<dbReference type="Pfam" id="PF00400">
    <property type="entry name" value="WD40"/>
    <property type="match status" value="3"/>
</dbReference>
<dbReference type="GO" id="GO:0005885">
    <property type="term" value="C:Arp2/3 protein complex"/>
    <property type="evidence" value="ECO:0007669"/>
    <property type="project" value="UniProtKB-UniRule"/>
</dbReference>
<evidence type="ECO:0000256" key="1">
    <source>
        <dbReference type="ARBA" id="ARBA00006260"/>
    </source>
</evidence>
<keyword evidence="2 7" id="KW-0963">Cytoplasm</keyword>
<evidence type="ECO:0000256" key="5">
    <source>
        <dbReference type="ARBA" id="ARBA00023203"/>
    </source>
</evidence>
<dbReference type="SMART" id="SM00320">
    <property type="entry name" value="WD40"/>
    <property type="match status" value="5"/>
</dbReference>
<keyword evidence="3 8" id="KW-0853">WD repeat</keyword>
<comment type="subcellular location">
    <subcellularLocation>
        <location evidence="7">Cytoplasm</location>
        <location evidence="7">Cytoskeleton</location>
        <location evidence="7">Actin patch</location>
    </subcellularLocation>
</comment>